<sequence length="114" mass="13200">MWGSLFRCLHDAMNMYSMSCYQDRHKSNMELAHQIITTTRKSFHDVIKIHDINPSHLTRSATFNNMCFTISILKQDPTMMQCGICGDIRVVRYNSICPCRRVCTGCTGYDCIYC</sequence>
<evidence type="ECO:0000313" key="1">
    <source>
        <dbReference type="EMBL" id="QHU33614.1"/>
    </source>
</evidence>
<accession>A0A6C0LVM6</accession>
<organism evidence="1">
    <name type="scientific">viral metagenome</name>
    <dbReference type="NCBI Taxonomy" id="1070528"/>
    <lineage>
        <taxon>unclassified sequences</taxon>
        <taxon>metagenomes</taxon>
        <taxon>organismal metagenomes</taxon>
    </lineage>
</organism>
<proteinExistence type="predicted"/>
<reference evidence="1" key="1">
    <citation type="journal article" date="2020" name="Nature">
        <title>Giant virus diversity and host interactions through global metagenomics.</title>
        <authorList>
            <person name="Schulz F."/>
            <person name="Roux S."/>
            <person name="Paez-Espino D."/>
            <person name="Jungbluth S."/>
            <person name="Walsh D.A."/>
            <person name="Denef V.J."/>
            <person name="McMahon K.D."/>
            <person name="Konstantinidis K.T."/>
            <person name="Eloe-Fadrosh E.A."/>
            <person name="Kyrpides N.C."/>
            <person name="Woyke T."/>
        </authorList>
    </citation>
    <scope>NUCLEOTIDE SEQUENCE</scope>
    <source>
        <strain evidence="1">GVMAG-S-1016704-121</strain>
    </source>
</reference>
<name>A0A6C0LVM6_9ZZZZ</name>
<dbReference type="AlphaFoldDB" id="A0A6C0LVM6"/>
<dbReference type="EMBL" id="MN740559">
    <property type="protein sequence ID" value="QHU33614.1"/>
    <property type="molecule type" value="Genomic_DNA"/>
</dbReference>
<protein>
    <submittedName>
        <fullName evidence="1">Uncharacterized protein</fullName>
    </submittedName>
</protein>